<sequence>MLQIVTSQPNHPNRLNPPSICPLRSIYHPNKIGPHLCTTQSILPHLPPIGVLSSSLLLFKPQTTPQISPHTTPIYTSSFIEHTMLRSLVSINGLVRRQDRTRRAIPMSYSQNVYANAHLDVHHQQLVLDHRRLSRTMVRLNSPSRVRIPSGLESHPSNGRFRCQTFPRTAIPRSICLLGVERVVLSTDKKNLIGTVLSAQLRAQRFQQREDTLGRPAPR</sequence>
<proteinExistence type="predicted"/>
<dbReference type="OrthoDB" id="1881at2759"/>
<organism evidence="1 2">
    <name type="scientific">Tuber borchii</name>
    <name type="common">White truffle</name>
    <dbReference type="NCBI Taxonomy" id="42251"/>
    <lineage>
        <taxon>Eukaryota</taxon>
        <taxon>Fungi</taxon>
        <taxon>Dikarya</taxon>
        <taxon>Ascomycota</taxon>
        <taxon>Pezizomycotina</taxon>
        <taxon>Pezizomycetes</taxon>
        <taxon>Pezizales</taxon>
        <taxon>Tuberaceae</taxon>
        <taxon>Tuber</taxon>
    </lineage>
</organism>
<keyword evidence="2" id="KW-1185">Reference proteome</keyword>
<name>A0A2T6ZNX5_TUBBO</name>
<reference evidence="1 2" key="1">
    <citation type="submission" date="2017-04" db="EMBL/GenBank/DDBJ databases">
        <title>Draft genome sequence of Tuber borchii Vittad., a whitish edible truffle.</title>
        <authorList>
            <consortium name="DOE Joint Genome Institute"/>
            <person name="Murat C."/>
            <person name="Kuo A."/>
            <person name="Barry K.W."/>
            <person name="Clum A."/>
            <person name="Dockter R.B."/>
            <person name="Fauchery L."/>
            <person name="Iotti M."/>
            <person name="Kohler A."/>
            <person name="Labutti K."/>
            <person name="Lindquist E.A."/>
            <person name="Lipzen A."/>
            <person name="Ohm R.A."/>
            <person name="Wang M."/>
            <person name="Grigoriev I.V."/>
            <person name="Zambonelli A."/>
            <person name="Martin F.M."/>
        </authorList>
    </citation>
    <scope>NUCLEOTIDE SEQUENCE [LARGE SCALE GENOMIC DNA]</scope>
    <source>
        <strain evidence="1 2">Tbo3840</strain>
    </source>
</reference>
<accession>A0A2T6ZNX5</accession>
<evidence type="ECO:0000313" key="1">
    <source>
        <dbReference type="EMBL" id="PUU77124.1"/>
    </source>
</evidence>
<dbReference type="EMBL" id="NESQ01000163">
    <property type="protein sequence ID" value="PUU77124.1"/>
    <property type="molecule type" value="Genomic_DNA"/>
</dbReference>
<evidence type="ECO:0000313" key="2">
    <source>
        <dbReference type="Proteomes" id="UP000244722"/>
    </source>
</evidence>
<comment type="caution">
    <text evidence="1">The sequence shown here is derived from an EMBL/GenBank/DDBJ whole genome shotgun (WGS) entry which is preliminary data.</text>
</comment>
<gene>
    <name evidence="1" type="ORF">B9Z19DRAFT_197737</name>
</gene>
<protein>
    <submittedName>
        <fullName evidence="1">Uncharacterized protein</fullName>
    </submittedName>
</protein>
<dbReference type="AlphaFoldDB" id="A0A2T6ZNX5"/>
<dbReference type="Proteomes" id="UP000244722">
    <property type="component" value="Unassembled WGS sequence"/>
</dbReference>